<dbReference type="AlphaFoldDB" id="U9T7W5"/>
<gene>
    <name evidence="1" type="ORF">GLOINDRAFT_326782</name>
</gene>
<name>U9T7W5_RHIID</name>
<accession>U9T7W5</accession>
<reference evidence="1" key="1">
    <citation type="submission" date="2013-07" db="EMBL/GenBank/DDBJ databases">
        <title>The genome of an arbuscular mycorrhizal fungus provides insights into the evolution of the oldest plant symbiosis.</title>
        <authorList>
            <consortium name="DOE Joint Genome Institute"/>
            <person name="Tisserant E."/>
            <person name="Malbreil M."/>
            <person name="Kuo A."/>
            <person name="Kohler A."/>
            <person name="Symeonidi A."/>
            <person name="Balestrini R."/>
            <person name="Charron P."/>
            <person name="Duensing N."/>
            <person name="Frei-dit-Frey N."/>
            <person name="Gianinazzi-Pearson V."/>
            <person name="Gilbert B."/>
            <person name="Handa Y."/>
            <person name="Hijri M."/>
            <person name="Kaul R."/>
            <person name="Kawaguchi M."/>
            <person name="Krajinski F."/>
            <person name="Lammers P."/>
            <person name="Lapierre D."/>
            <person name="Masclaux F.G."/>
            <person name="Murat C."/>
            <person name="Morin E."/>
            <person name="Ndikumana S."/>
            <person name="Pagni M."/>
            <person name="Petitpierre D."/>
            <person name="Requena N."/>
            <person name="Rosikiewicz P."/>
            <person name="Riley R."/>
            <person name="Saito K."/>
            <person name="San Clemente H."/>
            <person name="Shapiro H."/>
            <person name="van Tuinen D."/>
            <person name="Becard G."/>
            <person name="Bonfante P."/>
            <person name="Paszkowski U."/>
            <person name="Shachar-Hill Y."/>
            <person name="Young J.P."/>
            <person name="Sanders I.R."/>
            <person name="Henrissat B."/>
            <person name="Rensing S.A."/>
            <person name="Grigoriev I.V."/>
            <person name="Corradi N."/>
            <person name="Roux C."/>
            <person name="Martin F."/>
        </authorList>
    </citation>
    <scope>NUCLEOTIDE SEQUENCE</scope>
    <source>
        <strain evidence="1">DAOM 197198</strain>
    </source>
</reference>
<proteinExistence type="predicted"/>
<evidence type="ECO:0000313" key="1">
    <source>
        <dbReference type="EMBL" id="ESA04235.1"/>
    </source>
</evidence>
<dbReference type="HOGENOM" id="CLU_2198360_0_0_1"/>
<sequence length="108" mass="13135">MYNPRNYSYHANSVVNQRRLRQRRYLRQRLNLYRTCHGIRTQTNDAIFLSMIIRLPPQSNIDSVYLLQIVLTRETIYKIETFRPHKSETIVQYLTIRNLRNLNLEILL</sequence>
<organism evidence="1">
    <name type="scientific">Rhizophagus irregularis (strain DAOM 181602 / DAOM 197198 / MUCL 43194)</name>
    <name type="common">Arbuscular mycorrhizal fungus</name>
    <name type="synonym">Glomus intraradices</name>
    <dbReference type="NCBI Taxonomy" id="747089"/>
    <lineage>
        <taxon>Eukaryota</taxon>
        <taxon>Fungi</taxon>
        <taxon>Fungi incertae sedis</taxon>
        <taxon>Mucoromycota</taxon>
        <taxon>Glomeromycotina</taxon>
        <taxon>Glomeromycetes</taxon>
        <taxon>Glomerales</taxon>
        <taxon>Glomeraceae</taxon>
        <taxon>Rhizophagus</taxon>
    </lineage>
</organism>
<protein>
    <submittedName>
        <fullName evidence="1">Uncharacterized protein</fullName>
    </submittedName>
</protein>
<dbReference type="EMBL" id="KI294473">
    <property type="protein sequence ID" value="ESA04235.1"/>
    <property type="molecule type" value="Genomic_DNA"/>
</dbReference>